<dbReference type="EMBL" id="CP078075">
    <property type="protein sequence ID" value="WDM43853.1"/>
    <property type="molecule type" value="Genomic_DNA"/>
</dbReference>
<evidence type="ECO:0000313" key="2">
    <source>
        <dbReference type="Proteomes" id="UP001215097"/>
    </source>
</evidence>
<dbReference type="Proteomes" id="UP001215097">
    <property type="component" value="Chromosome"/>
</dbReference>
<organism evidence="1 2">
    <name type="scientific">Microbacterium luteolum</name>
    <name type="common">Aureobacterium luteolum</name>
    <dbReference type="NCBI Taxonomy" id="69367"/>
    <lineage>
        <taxon>Bacteria</taxon>
        <taxon>Bacillati</taxon>
        <taxon>Actinomycetota</taxon>
        <taxon>Actinomycetes</taxon>
        <taxon>Micrococcales</taxon>
        <taxon>Microbacteriaceae</taxon>
        <taxon>Microbacterium</taxon>
    </lineage>
</organism>
<proteinExistence type="predicted"/>
<accession>A0ABY7XVF0</accession>
<keyword evidence="2" id="KW-1185">Reference proteome</keyword>
<sequence length="123" mass="13578">MQSLRSRTSHFEFVFNRGDDEGHALIALLAHLKSTRTVGVGPSNGYVRSRPTAVRRRFAYDRDILRAVDGLGGIFPEEASPEPWTGLGDVDIFFVDARGGVLGETVTHEQILITTQDEGHADR</sequence>
<name>A0ABY7XVF0_MICLT</name>
<gene>
    <name evidence="1" type="ORF">KV395_11625</name>
</gene>
<protein>
    <submittedName>
        <fullName evidence="1">Uncharacterized protein</fullName>
    </submittedName>
</protein>
<reference evidence="1 2" key="1">
    <citation type="submission" date="2021-06" db="EMBL/GenBank/DDBJ databases">
        <title>Genome-based taxonomic framework of Microbacterium strains isolated from marine environment, the description of four new species and reclassification of four preexisting species.</title>
        <authorList>
            <person name="Lee S.D."/>
            <person name="Kim S.-M."/>
            <person name="Byeon Y.-S."/>
            <person name="Yang H.L."/>
            <person name="Kim I.S."/>
        </authorList>
    </citation>
    <scope>NUCLEOTIDE SEQUENCE [LARGE SCALE GENOMIC DNA]</scope>
    <source>
        <strain evidence="1 2">KACC 14465</strain>
    </source>
</reference>
<evidence type="ECO:0000313" key="1">
    <source>
        <dbReference type="EMBL" id="WDM43853.1"/>
    </source>
</evidence>
<dbReference type="RefSeq" id="WP_282213987.1">
    <property type="nucleotide sequence ID" value="NZ_BAAAUN010000001.1"/>
</dbReference>